<sequence>MQDRPHRKHAQRIVQNFRNELAQDLADKIGDYHFGSLEVLIESALNTAVMSAMNDTVTDIEQLLKQAQKRAKG</sequence>
<proteinExistence type="predicted"/>
<reference evidence="2" key="1">
    <citation type="submission" date="2020-06" db="EMBL/GenBank/DDBJ databases">
        <title>Thalassolituus marinus alknpb1M-1, a hydrocarbon-degrading bacterium isolated from the deep-sea overlying water using an in-situ strategy from the South China Sea basin.</title>
        <authorList>
            <person name="Dong C."/>
            <person name="Chen Y."/>
            <person name="Shao Z."/>
        </authorList>
    </citation>
    <scope>NUCLEOTIDE SEQUENCE [LARGE SCALE GENOMIC DNA]</scope>
    <source>
        <strain evidence="2">alknpb1M-1</strain>
    </source>
</reference>
<protein>
    <submittedName>
        <fullName evidence="1">Phosphatase</fullName>
    </submittedName>
</protein>
<gene>
    <name evidence="1" type="ORF">HUF19_10090</name>
</gene>
<organism evidence="1 2">
    <name type="scientific">Thalassolituus hydrocarboniclasticus</name>
    <dbReference type="NCBI Taxonomy" id="2742796"/>
    <lineage>
        <taxon>Bacteria</taxon>
        <taxon>Pseudomonadati</taxon>
        <taxon>Pseudomonadota</taxon>
        <taxon>Gammaproteobacteria</taxon>
        <taxon>Oceanospirillales</taxon>
        <taxon>Oceanospirillaceae</taxon>
        <taxon>Thalassolituus</taxon>
    </lineage>
</organism>
<accession>A0ABY6ABF7</accession>
<dbReference type="RefSeq" id="WP_260996544.1">
    <property type="nucleotide sequence ID" value="NZ_CP054475.1"/>
</dbReference>
<evidence type="ECO:0000313" key="1">
    <source>
        <dbReference type="EMBL" id="UXD87764.1"/>
    </source>
</evidence>
<dbReference type="Proteomes" id="UP001065322">
    <property type="component" value="Chromosome"/>
</dbReference>
<name>A0ABY6ABF7_9GAMM</name>
<evidence type="ECO:0000313" key="2">
    <source>
        <dbReference type="Proteomes" id="UP001065322"/>
    </source>
</evidence>
<dbReference type="EMBL" id="CP054475">
    <property type="protein sequence ID" value="UXD87764.1"/>
    <property type="molecule type" value="Genomic_DNA"/>
</dbReference>
<keyword evidence="2" id="KW-1185">Reference proteome</keyword>